<name>A0A814R0L4_9BILA</name>
<dbReference type="Gene3D" id="3.40.50.720">
    <property type="entry name" value="NAD(P)-binding Rossmann-like Domain"/>
    <property type="match status" value="1"/>
</dbReference>
<comment type="subcellular location">
    <subcellularLocation>
        <location evidence="2">Peroxisome matrix</location>
    </subcellularLocation>
</comment>
<dbReference type="PANTHER" id="PTHR11530">
    <property type="entry name" value="D-AMINO ACID OXIDASE"/>
    <property type="match status" value="1"/>
</dbReference>
<evidence type="ECO:0008006" key="8">
    <source>
        <dbReference type="Google" id="ProtNLM"/>
    </source>
</evidence>
<evidence type="ECO:0000256" key="3">
    <source>
        <dbReference type="ARBA" id="ARBA00022630"/>
    </source>
</evidence>
<evidence type="ECO:0000256" key="2">
    <source>
        <dbReference type="ARBA" id="ARBA00004253"/>
    </source>
</evidence>
<evidence type="ECO:0000313" key="6">
    <source>
        <dbReference type="EMBL" id="CAF1127433.1"/>
    </source>
</evidence>
<evidence type="ECO:0000256" key="5">
    <source>
        <dbReference type="ARBA" id="ARBA00023002"/>
    </source>
</evidence>
<reference evidence="6" key="1">
    <citation type="submission" date="2021-02" db="EMBL/GenBank/DDBJ databases">
        <authorList>
            <person name="Nowell W R."/>
        </authorList>
    </citation>
    <scope>NUCLEOTIDE SEQUENCE</scope>
</reference>
<comment type="caution">
    <text evidence="6">The sequence shown here is derived from an EMBL/GenBank/DDBJ whole genome shotgun (WGS) entry which is preliminary data.</text>
</comment>
<dbReference type="EMBL" id="CAJNOE010000295">
    <property type="protein sequence ID" value="CAF1127433.1"/>
    <property type="molecule type" value="Genomic_DNA"/>
</dbReference>
<dbReference type="PANTHER" id="PTHR11530:SF11">
    <property type="entry name" value="D-ASPARTATE OXIDASE"/>
    <property type="match status" value="1"/>
</dbReference>
<dbReference type="GO" id="GO:0003884">
    <property type="term" value="F:D-amino-acid oxidase activity"/>
    <property type="evidence" value="ECO:0007669"/>
    <property type="project" value="InterPro"/>
</dbReference>
<comment type="cofactor">
    <cofactor evidence="1">
        <name>FAD</name>
        <dbReference type="ChEBI" id="CHEBI:57692"/>
    </cofactor>
</comment>
<dbReference type="AlphaFoldDB" id="A0A814R0L4"/>
<keyword evidence="3" id="KW-0285">Flavoprotein</keyword>
<dbReference type="GO" id="GO:0071949">
    <property type="term" value="F:FAD binding"/>
    <property type="evidence" value="ECO:0007669"/>
    <property type="project" value="InterPro"/>
</dbReference>
<sequence length="155" mass="17081">MIRVAVVGAGVVGLSTALCIKSQHPSLSVTIIANRFLDATTSIQLKENQRLFILAGNVIHLSNNEKKTYESIQLQIFDSEAEILLNSSTVAYSWKYEDEQFCIGDTDLTVHFPLQTYGLLSNDLLYPGYSGEITSSPERRRSTLLVNSGGHSTEV</sequence>
<keyword evidence="4" id="KW-0274">FAD</keyword>
<dbReference type="GO" id="GO:0019478">
    <property type="term" value="P:D-amino acid catabolic process"/>
    <property type="evidence" value="ECO:0007669"/>
    <property type="project" value="TreeGrafter"/>
</dbReference>
<gene>
    <name evidence="6" type="ORF">IZO911_LOCUS24495</name>
</gene>
<dbReference type="GO" id="GO:0005782">
    <property type="term" value="C:peroxisomal matrix"/>
    <property type="evidence" value="ECO:0007669"/>
    <property type="project" value="UniProtKB-SubCell"/>
</dbReference>
<dbReference type="InterPro" id="IPR036188">
    <property type="entry name" value="FAD/NAD-bd_sf"/>
</dbReference>
<dbReference type="InterPro" id="IPR023209">
    <property type="entry name" value="DAO"/>
</dbReference>
<organism evidence="6 7">
    <name type="scientific">Adineta steineri</name>
    <dbReference type="NCBI Taxonomy" id="433720"/>
    <lineage>
        <taxon>Eukaryota</taxon>
        <taxon>Metazoa</taxon>
        <taxon>Spiralia</taxon>
        <taxon>Gnathifera</taxon>
        <taxon>Rotifera</taxon>
        <taxon>Eurotatoria</taxon>
        <taxon>Bdelloidea</taxon>
        <taxon>Adinetida</taxon>
        <taxon>Adinetidae</taxon>
        <taxon>Adineta</taxon>
    </lineage>
</organism>
<evidence type="ECO:0000256" key="4">
    <source>
        <dbReference type="ARBA" id="ARBA00022827"/>
    </source>
</evidence>
<dbReference type="SUPFAM" id="SSF51905">
    <property type="entry name" value="FAD/NAD(P)-binding domain"/>
    <property type="match status" value="2"/>
</dbReference>
<keyword evidence="5" id="KW-0560">Oxidoreductase</keyword>
<protein>
    <recommendedName>
        <fullName evidence="8">FAD dependent oxidoreductase domain-containing protein</fullName>
    </recommendedName>
</protein>
<evidence type="ECO:0000313" key="7">
    <source>
        <dbReference type="Proteomes" id="UP000663860"/>
    </source>
</evidence>
<evidence type="ECO:0000256" key="1">
    <source>
        <dbReference type="ARBA" id="ARBA00001974"/>
    </source>
</evidence>
<accession>A0A814R0L4</accession>
<proteinExistence type="predicted"/>
<dbReference type="Proteomes" id="UP000663860">
    <property type="component" value="Unassembled WGS sequence"/>
</dbReference>